<dbReference type="GO" id="GO:0006511">
    <property type="term" value="P:ubiquitin-dependent protein catabolic process"/>
    <property type="evidence" value="ECO:0007669"/>
    <property type="project" value="TreeGrafter"/>
</dbReference>
<dbReference type="GO" id="GO:0061630">
    <property type="term" value="F:ubiquitin protein ligase activity"/>
    <property type="evidence" value="ECO:0007669"/>
    <property type="project" value="UniProtKB-EC"/>
</dbReference>
<dbReference type="InterPro" id="IPR050409">
    <property type="entry name" value="E3_ubiq-protein_ligase"/>
</dbReference>
<reference evidence="8" key="1">
    <citation type="submission" date="2021-12" db="EMBL/GenBank/DDBJ databases">
        <title>Prjna785345.</title>
        <authorList>
            <person name="Rujirawat T."/>
            <person name="Krajaejun T."/>
        </authorList>
    </citation>
    <scope>NUCLEOTIDE SEQUENCE</scope>
    <source>
        <strain evidence="8">Pi057C3</strain>
    </source>
</reference>
<evidence type="ECO:0000259" key="7">
    <source>
        <dbReference type="PROSITE" id="PS50237"/>
    </source>
</evidence>
<evidence type="ECO:0000256" key="3">
    <source>
        <dbReference type="ARBA" id="ARBA00012485"/>
    </source>
</evidence>
<evidence type="ECO:0000256" key="2">
    <source>
        <dbReference type="ARBA" id="ARBA00004906"/>
    </source>
</evidence>
<keyword evidence="9" id="KW-1185">Reference proteome</keyword>
<dbReference type="SUPFAM" id="SSF56204">
    <property type="entry name" value="Hect, E3 ligase catalytic domain"/>
    <property type="match status" value="1"/>
</dbReference>
<dbReference type="InterPro" id="IPR000569">
    <property type="entry name" value="HECT_dom"/>
</dbReference>
<evidence type="ECO:0000313" key="9">
    <source>
        <dbReference type="Proteomes" id="UP001209570"/>
    </source>
</evidence>
<dbReference type="AlphaFoldDB" id="A0AAD5M1H9"/>
<dbReference type="EC" id="2.3.2.26" evidence="3"/>
<dbReference type="Pfam" id="PF00632">
    <property type="entry name" value="HECT"/>
    <property type="match status" value="1"/>
</dbReference>
<comment type="pathway">
    <text evidence="2">Protein modification; protein ubiquitination.</text>
</comment>
<protein>
    <recommendedName>
        <fullName evidence="3">HECT-type E3 ubiquitin transferase</fullName>
        <ecNumber evidence="3">2.3.2.26</ecNumber>
    </recommendedName>
</protein>
<feature type="domain" description="HECT" evidence="7">
    <location>
        <begin position="26"/>
        <end position="157"/>
    </location>
</feature>
<dbReference type="PANTHER" id="PTHR11254:SF440">
    <property type="entry name" value="E3 UBIQUITIN-PROTEIN LIGASE NEDD-4"/>
    <property type="match status" value="1"/>
</dbReference>
<dbReference type="InterPro" id="IPR035983">
    <property type="entry name" value="Hect_E3_ubiquitin_ligase"/>
</dbReference>
<evidence type="ECO:0000256" key="4">
    <source>
        <dbReference type="ARBA" id="ARBA00022679"/>
    </source>
</evidence>
<evidence type="ECO:0000313" key="8">
    <source>
        <dbReference type="EMBL" id="KAJ0399618.1"/>
    </source>
</evidence>
<dbReference type="Proteomes" id="UP001209570">
    <property type="component" value="Unassembled WGS sequence"/>
</dbReference>
<proteinExistence type="predicted"/>
<dbReference type="PANTHER" id="PTHR11254">
    <property type="entry name" value="HECT DOMAIN UBIQUITIN-PROTEIN LIGASE"/>
    <property type="match status" value="1"/>
</dbReference>
<keyword evidence="5 6" id="KW-0833">Ubl conjugation pathway</keyword>
<dbReference type="PROSITE" id="PS50237">
    <property type="entry name" value="HECT"/>
    <property type="match status" value="1"/>
</dbReference>
<dbReference type="Gene3D" id="3.30.2160.10">
    <property type="entry name" value="Hect, E3 ligase catalytic domain"/>
    <property type="match status" value="1"/>
</dbReference>
<comment type="caution">
    <text evidence="6">Lacks conserved residue(s) required for the propagation of feature annotation.</text>
</comment>
<comment type="caution">
    <text evidence="8">The sequence shown here is derived from an EMBL/GenBank/DDBJ whole genome shotgun (WGS) entry which is preliminary data.</text>
</comment>
<name>A0AAD5M1H9_PYTIN</name>
<comment type="catalytic activity">
    <reaction evidence="1">
        <text>S-ubiquitinyl-[E2 ubiquitin-conjugating enzyme]-L-cysteine + [acceptor protein]-L-lysine = [E2 ubiquitin-conjugating enzyme]-L-cysteine + N(6)-ubiquitinyl-[acceptor protein]-L-lysine.</text>
        <dbReference type="EC" id="2.3.2.26"/>
    </reaction>
</comment>
<organism evidence="8 9">
    <name type="scientific">Pythium insidiosum</name>
    <name type="common">Pythiosis disease agent</name>
    <dbReference type="NCBI Taxonomy" id="114742"/>
    <lineage>
        <taxon>Eukaryota</taxon>
        <taxon>Sar</taxon>
        <taxon>Stramenopiles</taxon>
        <taxon>Oomycota</taxon>
        <taxon>Peronosporomycetes</taxon>
        <taxon>Pythiales</taxon>
        <taxon>Pythiaceae</taxon>
        <taxon>Pythium</taxon>
    </lineage>
</organism>
<evidence type="ECO:0000256" key="5">
    <source>
        <dbReference type="ARBA" id="ARBA00022786"/>
    </source>
</evidence>
<dbReference type="GO" id="GO:0016567">
    <property type="term" value="P:protein ubiquitination"/>
    <property type="evidence" value="ECO:0007669"/>
    <property type="project" value="TreeGrafter"/>
</dbReference>
<evidence type="ECO:0000256" key="1">
    <source>
        <dbReference type="ARBA" id="ARBA00000885"/>
    </source>
</evidence>
<sequence>MDVTETAPEASLLGSVRTGAASRCDFKLSCRVNDTAISSPHSSFILGDNHLAHFFATGRFLGRALLEGNVTRFHLALPLLKIILGQPVSLSDLEFFDPETYRNLVWVVEHDGVDALGLDFIVWEQLTTADGSTQTVVVDLIPNGRDVEVTDANKVLYWIQTHCRFLSAEAARARI</sequence>
<dbReference type="Gene3D" id="3.90.1750.10">
    <property type="entry name" value="Hect, E3 ligase catalytic domains"/>
    <property type="match status" value="1"/>
</dbReference>
<accession>A0AAD5M1H9</accession>
<dbReference type="EMBL" id="JAKCXM010000176">
    <property type="protein sequence ID" value="KAJ0399618.1"/>
    <property type="molecule type" value="Genomic_DNA"/>
</dbReference>
<evidence type="ECO:0000256" key="6">
    <source>
        <dbReference type="PROSITE-ProRule" id="PRU00104"/>
    </source>
</evidence>
<dbReference type="GO" id="GO:0005737">
    <property type="term" value="C:cytoplasm"/>
    <property type="evidence" value="ECO:0007669"/>
    <property type="project" value="TreeGrafter"/>
</dbReference>
<keyword evidence="4" id="KW-0808">Transferase</keyword>
<gene>
    <name evidence="8" type="ORF">P43SY_008815</name>
</gene>